<accession>A0A0A2C0K4</accession>
<reference evidence="2" key="1">
    <citation type="journal article" date="2014" name="Sci. Data">
        <title>Genomes of diverse isolates of the marine cyanobacterium Prochlorococcus.</title>
        <authorList>
            <person name="Biller S."/>
            <person name="Berube P."/>
            <person name="Thompson J."/>
            <person name="Kelly L."/>
            <person name="Roggensack S."/>
            <person name="Awad L."/>
            <person name="Roache-Johnson K."/>
            <person name="Ding H."/>
            <person name="Giovannoni S.J."/>
            <person name="Moore L.R."/>
            <person name="Chisholm S.W."/>
        </authorList>
    </citation>
    <scope>NUCLEOTIDE SEQUENCE [LARGE SCALE GENOMIC DNA]</scope>
    <source>
        <strain evidence="2">PAC1</strain>
    </source>
</reference>
<organism evidence="1 2">
    <name type="scientific">Prochlorococcus marinus str. PAC1</name>
    <dbReference type="NCBI Taxonomy" id="59924"/>
    <lineage>
        <taxon>Bacteria</taxon>
        <taxon>Bacillati</taxon>
        <taxon>Cyanobacteriota</taxon>
        <taxon>Cyanophyceae</taxon>
        <taxon>Synechococcales</taxon>
        <taxon>Prochlorococcaceae</taxon>
        <taxon>Prochlorococcus</taxon>
    </lineage>
</organism>
<proteinExistence type="predicted"/>
<gene>
    <name evidence="1" type="ORF">EV03_2286</name>
</gene>
<dbReference type="AlphaFoldDB" id="A0A0A2C0K4"/>
<sequence length="164" mass="19142">MFRKLLVSSFFFIGLIGSGYPTEKENTKLFDYCFSLEKILIRNSLVNRQNVSGEIKIISKALASVGMDNSRGDLTKKIIDQYKTSDESILVSFVPTKLYCLSGYWIEKFRPGRFESIVYESSKDKIEEFYDEYGIILRNDVSDLMNDLNRQYKTIKKEFNQLFD</sequence>
<name>A0A0A2C0K4_PROMR</name>
<protein>
    <submittedName>
        <fullName evidence="1">Putative Carbon storage regulator</fullName>
    </submittedName>
</protein>
<dbReference type="EMBL" id="JNAX01000019">
    <property type="protein sequence ID" value="KGG18440.1"/>
    <property type="molecule type" value="Genomic_DNA"/>
</dbReference>
<comment type="caution">
    <text evidence="1">The sequence shown here is derived from an EMBL/GenBank/DDBJ whole genome shotgun (WGS) entry which is preliminary data.</text>
</comment>
<dbReference type="RefSeq" id="WP_036907986.1">
    <property type="nucleotide sequence ID" value="NZ_CP138967.1"/>
</dbReference>
<evidence type="ECO:0000313" key="2">
    <source>
        <dbReference type="Proteomes" id="UP000030392"/>
    </source>
</evidence>
<evidence type="ECO:0000313" key="1">
    <source>
        <dbReference type="EMBL" id="KGG18440.1"/>
    </source>
</evidence>
<dbReference type="Proteomes" id="UP000030392">
    <property type="component" value="Unassembled WGS sequence"/>
</dbReference>